<evidence type="ECO:0000256" key="5">
    <source>
        <dbReference type="ARBA" id="ARBA00023065"/>
    </source>
</evidence>
<evidence type="ECO:0000259" key="11">
    <source>
        <dbReference type="PROSITE" id="PS51371"/>
    </source>
</evidence>
<feature type="transmembrane region" description="Helical" evidence="9">
    <location>
        <begin position="514"/>
        <end position="536"/>
    </location>
</feature>
<evidence type="ECO:0000256" key="6">
    <source>
        <dbReference type="ARBA" id="ARBA00023136"/>
    </source>
</evidence>
<gene>
    <name evidence="12" type="primary">GEF1_1</name>
    <name evidence="12" type="ORF">HK100_000778</name>
</gene>
<dbReference type="Proteomes" id="UP001211907">
    <property type="component" value="Unassembled WGS sequence"/>
</dbReference>
<evidence type="ECO:0000256" key="8">
    <source>
        <dbReference type="PROSITE-ProRule" id="PRU00703"/>
    </source>
</evidence>
<feature type="transmembrane region" description="Helical" evidence="9">
    <location>
        <begin position="441"/>
        <end position="462"/>
    </location>
</feature>
<keyword evidence="4 9" id="KW-1133">Transmembrane helix</keyword>
<evidence type="ECO:0000313" key="13">
    <source>
        <dbReference type="Proteomes" id="UP001211907"/>
    </source>
</evidence>
<organism evidence="12 13">
    <name type="scientific">Physocladia obscura</name>
    <dbReference type="NCBI Taxonomy" id="109957"/>
    <lineage>
        <taxon>Eukaryota</taxon>
        <taxon>Fungi</taxon>
        <taxon>Fungi incertae sedis</taxon>
        <taxon>Chytridiomycota</taxon>
        <taxon>Chytridiomycota incertae sedis</taxon>
        <taxon>Chytridiomycetes</taxon>
        <taxon>Chytridiales</taxon>
        <taxon>Chytriomycetaceae</taxon>
        <taxon>Physocladia</taxon>
    </lineage>
</organism>
<dbReference type="InterPro" id="IPR046342">
    <property type="entry name" value="CBS_dom_sf"/>
</dbReference>
<dbReference type="Gene3D" id="1.10.3080.10">
    <property type="entry name" value="Clc chloride channel"/>
    <property type="match status" value="1"/>
</dbReference>
<keyword evidence="2 9" id="KW-0813">Transport</keyword>
<comment type="similarity">
    <text evidence="9">Belongs to the chloride channel (TC 2.A.49) family.</text>
</comment>
<dbReference type="AlphaFoldDB" id="A0AAD5T0F8"/>
<accession>A0AAD5T0F8</accession>
<dbReference type="InterPro" id="IPR001807">
    <property type="entry name" value="ClC"/>
</dbReference>
<keyword evidence="6 9" id="KW-0472">Membrane</keyword>
<dbReference type="PANTHER" id="PTHR45711">
    <property type="entry name" value="CHLORIDE CHANNEL PROTEIN"/>
    <property type="match status" value="1"/>
</dbReference>
<comment type="caution">
    <text evidence="12">The sequence shown here is derived from an EMBL/GenBank/DDBJ whole genome shotgun (WGS) entry which is preliminary data.</text>
</comment>
<proteinExistence type="inferred from homology"/>
<dbReference type="PANTHER" id="PTHR45711:SF6">
    <property type="entry name" value="CHLORIDE CHANNEL PROTEIN"/>
    <property type="match status" value="1"/>
</dbReference>
<evidence type="ECO:0000256" key="10">
    <source>
        <dbReference type="SAM" id="MobiDB-lite"/>
    </source>
</evidence>
<feature type="compositionally biased region" description="Low complexity" evidence="10">
    <location>
        <begin position="43"/>
        <end position="61"/>
    </location>
</feature>
<feature type="domain" description="CBS" evidence="11">
    <location>
        <begin position="679"/>
        <end position="740"/>
    </location>
</feature>
<dbReference type="Pfam" id="PF00571">
    <property type="entry name" value="CBS"/>
    <property type="match status" value="1"/>
</dbReference>
<comment type="subcellular location">
    <subcellularLocation>
        <location evidence="1 9">Membrane</location>
        <topology evidence="1 9">Multi-pass membrane protein</topology>
    </subcellularLocation>
</comment>
<dbReference type="PRINTS" id="PR00762">
    <property type="entry name" value="CLCHANNEL"/>
</dbReference>
<feature type="transmembrane region" description="Helical" evidence="9">
    <location>
        <begin position="363"/>
        <end position="382"/>
    </location>
</feature>
<keyword evidence="8" id="KW-0129">CBS domain</keyword>
<dbReference type="CDD" id="cd03684">
    <property type="entry name" value="ClC_3_like"/>
    <property type="match status" value="1"/>
</dbReference>
<feature type="region of interest" description="Disordered" evidence="10">
    <location>
        <begin position="15"/>
        <end position="61"/>
    </location>
</feature>
<dbReference type="EMBL" id="JADGJH010001158">
    <property type="protein sequence ID" value="KAJ3117622.1"/>
    <property type="molecule type" value="Genomic_DNA"/>
</dbReference>
<reference evidence="12" key="1">
    <citation type="submission" date="2020-05" db="EMBL/GenBank/DDBJ databases">
        <title>Phylogenomic resolution of chytrid fungi.</title>
        <authorList>
            <person name="Stajich J.E."/>
            <person name="Amses K."/>
            <person name="Simmons R."/>
            <person name="Seto K."/>
            <person name="Myers J."/>
            <person name="Bonds A."/>
            <person name="Quandt C.A."/>
            <person name="Barry K."/>
            <person name="Liu P."/>
            <person name="Grigoriev I."/>
            <person name="Longcore J.E."/>
            <person name="James T.Y."/>
        </authorList>
    </citation>
    <scope>NUCLEOTIDE SEQUENCE</scope>
    <source>
        <strain evidence="12">JEL0513</strain>
    </source>
</reference>
<dbReference type="SUPFAM" id="SSF81340">
    <property type="entry name" value="Clc chloride channel"/>
    <property type="match status" value="1"/>
</dbReference>
<dbReference type="GO" id="GO:0005769">
    <property type="term" value="C:early endosome"/>
    <property type="evidence" value="ECO:0007669"/>
    <property type="project" value="TreeGrafter"/>
</dbReference>
<sequence length="769" mass="84405">MTEESVLERLKEQFRAATRTTRTPRTRNSIRTVPGMNPVRGYSNNSATSNSDSSNNNNNNSDWTAFSDRRVAYDDFATIDWLHDEASDRARQISLKNTRGWRGWAARFADGMQAWIGVWLVGVATGLSAGLIDISSIWLNDVKEGHCKAGFYLSKKFCCWHRPVKFYAPYAAGEGIPEIKTILGGFVIKQFLSVRTLLIKILGITLSVGSGLSLGKEGPLVHIACCFGNIISRIFSKYRDNEAKKRHLLSAASAAGISVAFGAPVGGVLFALEEVSYYFPYKTMWRSFFCAMIGAIVLRLMNPFRTGKLVWFEVKLSRRWHSFELPAFILLGILGGLFGTLFIRLNTQIATYRKKYWSEKPIIEVFVVALITGLVGFAHVYLRVSTVDLVANLFRECADIGGDFHGMCANSVQGQVIFLLLFAACIKFFLTVFTFGTKVPAGVFTPSIAVGALVGRAMGIVMSSIQAAYPTDPFFTSCSIKPINNPCITPATYAIIGAAAFLSGTTRMTMSLTVIMFELTGALSYVLPIMVTVLTAKWVGDYLSPGGLYAELITLGGYPYLDSSDEYIGAGTVGDIMTGVEALRVIPGGSEISVAEMETMLSETRFKGFPVVLRRNDWKVVGFAGRSELRFALSETPNTPASLLNFISGDSSSAFSPAIPDLNETPPTSPQSGNGTIDMRQWINPTPTNFPTDFPISLCVEYFKKMGIRYILVTERETGVLAGIVTKKDLLKHVMYVKDGGVGVGFDEDESQQHRRRLPVVVTNRSGLI</sequence>
<dbReference type="SUPFAM" id="SSF54631">
    <property type="entry name" value="CBS-domain pair"/>
    <property type="match status" value="1"/>
</dbReference>
<dbReference type="GO" id="GO:0005247">
    <property type="term" value="F:voltage-gated chloride channel activity"/>
    <property type="evidence" value="ECO:0007669"/>
    <property type="project" value="TreeGrafter"/>
</dbReference>
<dbReference type="InterPro" id="IPR014743">
    <property type="entry name" value="Cl-channel_core"/>
</dbReference>
<name>A0AAD5T0F8_9FUNG</name>
<feature type="transmembrane region" description="Helical" evidence="9">
    <location>
        <begin position="416"/>
        <end position="435"/>
    </location>
</feature>
<feature type="transmembrane region" description="Helical" evidence="9">
    <location>
        <begin position="323"/>
        <end position="343"/>
    </location>
</feature>
<dbReference type="PROSITE" id="PS51371">
    <property type="entry name" value="CBS"/>
    <property type="match status" value="1"/>
</dbReference>
<protein>
    <recommendedName>
        <fullName evidence="9">Chloride channel protein</fullName>
    </recommendedName>
</protein>
<evidence type="ECO:0000256" key="2">
    <source>
        <dbReference type="ARBA" id="ARBA00022448"/>
    </source>
</evidence>
<feature type="transmembrane region" description="Helical" evidence="9">
    <location>
        <begin position="197"/>
        <end position="214"/>
    </location>
</feature>
<dbReference type="GO" id="GO:0005794">
    <property type="term" value="C:Golgi apparatus"/>
    <property type="evidence" value="ECO:0007669"/>
    <property type="project" value="TreeGrafter"/>
</dbReference>
<feature type="transmembrane region" description="Helical" evidence="9">
    <location>
        <begin position="248"/>
        <end position="272"/>
    </location>
</feature>
<feature type="compositionally biased region" description="Low complexity" evidence="10">
    <location>
        <begin position="15"/>
        <end position="27"/>
    </location>
</feature>
<evidence type="ECO:0000256" key="7">
    <source>
        <dbReference type="ARBA" id="ARBA00023214"/>
    </source>
</evidence>
<dbReference type="GO" id="GO:0005886">
    <property type="term" value="C:plasma membrane"/>
    <property type="evidence" value="ECO:0007669"/>
    <property type="project" value="TreeGrafter"/>
</dbReference>
<dbReference type="InterPro" id="IPR000644">
    <property type="entry name" value="CBS_dom"/>
</dbReference>
<feature type="transmembrane region" description="Helical" evidence="9">
    <location>
        <begin position="220"/>
        <end position="236"/>
    </location>
</feature>
<feature type="transmembrane region" description="Helical" evidence="9">
    <location>
        <begin position="284"/>
        <end position="302"/>
    </location>
</feature>
<evidence type="ECO:0000256" key="3">
    <source>
        <dbReference type="ARBA" id="ARBA00022692"/>
    </source>
</evidence>
<keyword evidence="5 9" id="KW-0406">Ion transport</keyword>
<evidence type="ECO:0000256" key="4">
    <source>
        <dbReference type="ARBA" id="ARBA00022989"/>
    </source>
</evidence>
<evidence type="ECO:0000256" key="9">
    <source>
        <dbReference type="RuleBase" id="RU361221"/>
    </source>
</evidence>
<evidence type="ECO:0000313" key="12">
    <source>
        <dbReference type="EMBL" id="KAJ3117622.1"/>
    </source>
</evidence>
<dbReference type="Gene3D" id="3.90.1280.20">
    <property type="match status" value="1"/>
</dbReference>
<keyword evidence="13" id="KW-1185">Reference proteome</keyword>
<dbReference type="Pfam" id="PF00654">
    <property type="entry name" value="Voltage_CLC"/>
    <property type="match status" value="1"/>
</dbReference>
<keyword evidence="3 9" id="KW-0812">Transmembrane</keyword>
<feature type="transmembrane region" description="Helical" evidence="9">
    <location>
        <begin position="483"/>
        <end position="502"/>
    </location>
</feature>
<evidence type="ECO:0000256" key="1">
    <source>
        <dbReference type="ARBA" id="ARBA00004141"/>
    </source>
</evidence>
<keyword evidence="7 9" id="KW-0868">Chloride</keyword>
<dbReference type="Gene3D" id="3.10.580.20">
    <property type="match status" value="1"/>
</dbReference>